<feature type="region of interest" description="Disordered" evidence="1">
    <location>
        <begin position="134"/>
        <end position="153"/>
    </location>
</feature>
<feature type="compositionally biased region" description="Basic and acidic residues" evidence="1">
    <location>
        <begin position="183"/>
        <end position="213"/>
    </location>
</feature>
<reference evidence="2" key="1">
    <citation type="submission" date="2018-02" db="EMBL/GenBank/DDBJ databases">
        <authorList>
            <person name="Cohen D.B."/>
            <person name="Kent A.D."/>
        </authorList>
    </citation>
    <scope>NUCLEOTIDE SEQUENCE</scope>
</reference>
<feature type="compositionally biased region" description="Acidic residues" evidence="1">
    <location>
        <begin position="138"/>
        <end position="149"/>
    </location>
</feature>
<evidence type="ECO:0000256" key="1">
    <source>
        <dbReference type="SAM" id="MobiDB-lite"/>
    </source>
</evidence>
<evidence type="ECO:0000313" key="2">
    <source>
        <dbReference type="EMBL" id="SPD11334.1"/>
    </source>
</evidence>
<feature type="region of interest" description="Disordered" evidence="1">
    <location>
        <begin position="179"/>
        <end position="213"/>
    </location>
</feature>
<gene>
    <name evidence="2" type="ORF">FSB_LOCUS39216</name>
</gene>
<sequence>MAKLDLFVSLSNLSIAETPFPTSYQTPIKFSHKTNINPLQIFTQNQHSVLTNSSIPWRIAISSSSLHSLWKSLFFESSGEMTPSAVFGSEPSFFARFGNDVVSSVSVFGRLEVFDEAKSSMGLEAIGLTFGLGRDSESVSDSESDPDPENESRCFEIGAGSGFLGWGFLSVTGVDGLGLGNRRGGDREPDGGERVCGGDHTEERWRTEERESL</sequence>
<accession>A0A2N9HI69</accession>
<proteinExistence type="predicted"/>
<dbReference type="AlphaFoldDB" id="A0A2N9HI69"/>
<protein>
    <submittedName>
        <fullName evidence="2">Uncharacterized protein</fullName>
    </submittedName>
</protein>
<dbReference type="EMBL" id="OIVN01003447">
    <property type="protein sequence ID" value="SPD11334.1"/>
    <property type="molecule type" value="Genomic_DNA"/>
</dbReference>
<name>A0A2N9HI69_FAGSY</name>
<organism evidence="2">
    <name type="scientific">Fagus sylvatica</name>
    <name type="common">Beechnut</name>
    <dbReference type="NCBI Taxonomy" id="28930"/>
    <lineage>
        <taxon>Eukaryota</taxon>
        <taxon>Viridiplantae</taxon>
        <taxon>Streptophyta</taxon>
        <taxon>Embryophyta</taxon>
        <taxon>Tracheophyta</taxon>
        <taxon>Spermatophyta</taxon>
        <taxon>Magnoliopsida</taxon>
        <taxon>eudicotyledons</taxon>
        <taxon>Gunneridae</taxon>
        <taxon>Pentapetalae</taxon>
        <taxon>rosids</taxon>
        <taxon>fabids</taxon>
        <taxon>Fagales</taxon>
        <taxon>Fagaceae</taxon>
        <taxon>Fagus</taxon>
    </lineage>
</organism>